<evidence type="ECO:0000256" key="3">
    <source>
        <dbReference type="ARBA" id="ARBA00022475"/>
    </source>
</evidence>
<dbReference type="Gene3D" id="1.20.5.3310">
    <property type="match status" value="1"/>
</dbReference>
<evidence type="ECO:0000313" key="19">
    <source>
        <dbReference type="Proteomes" id="UP000236568"/>
    </source>
</evidence>
<dbReference type="SMR" id="A0A024BZN8"/>
<reference evidence="15 18" key="3">
    <citation type="journal article" date="2017" name="Gut Pathog.">
        <title>Phylogenomics of Colombian Helicobacter pylori isolates.</title>
        <authorList>
            <person name="Gutierrez-Escobar A.J."/>
            <person name="Trujillo E."/>
            <person name="Acevedo O."/>
            <person name="Bravo M.M."/>
        </authorList>
    </citation>
    <scope>NUCLEOTIDE SEQUENCE [LARGE SCALE GENOMIC DNA]</scope>
    <source>
        <strain evidence="15 18">22366</strain>
    </source>
</reference>
<dbReference type="AlphaFoldDB" id="A0A024BZN8"/>
<evidence type="ECO:0000313" key="22">
    <source>
        <dbReference type="Proteomes" id="UP000318399"/>
    </source>
</evidence>
<dbReference type="eggNOG" id="COG1826">
    <property type="taxonomic scope" value="Bacteria"/>
</dbReference>
<dbReference type="HAMAP" id="MF_00236">
    <property type="entry name" value="TatA_E"/>
    <property type="match status" value="1"/>
</dbReference>
<dbReference type="EMBL" id="JAXMRN010000007">
    <property type="protein sequence ID" value="MDZ7550656.1"/>
    <property type="molecule type" value="Genomic_DNA"/>
</dbReference>
<reference evidence="13" key="8">
    <citation type="submission" date="2023-10" db="EMBL/GenBank/DDBJ databases">
        <title>First insite into the whole-genome sequence variations in clarithromycin resistant Helicobacter pylori clinical isolates in Russia.</title>
        <authorList>
            <person name="Starkova D.A."/>
            <person name="Svarval A.V."/>
            <person name="Polev D.E."/>
            <person name="Saitova A.T."/>
            <person name="Gladyshev N.S."/>
            <person name="Egorova S.A."/>
        </authorList>
    </citation>
    <scope>NUCLEOTIDE SEQUENCE</scope>
    <source>
        <strain evidence="13">HP290</strain>
    </source>
</reference>
<feature type="region of interest" description="Disordered" evidence="10">
    <location>
        <begin position="48"/>
        <end position="79"/>
    </location>
</feature>
<evidence type="ECO:0000256" key="2">
    <source>
        <dbReference type="ARBA" id="ARBA00022448"/>
    </source>
</evidence>
<dbReference type="Proteomes" id="UP001294612">
    <property type="component" value="Unassembled WGS sequence"/>
</dbReference>
<evidence type="ECO:0000313" key="15">
    <source>
        <dbReference type="EMBL" id="PDX09201.1"/>
    </source>
</evidence>
<organism evidence="14 22">
    <name type="scientific">Helicobacter pylori</name>
    <name type="common">Campylobacter pylori</name>
    <dbReference type="NCBI Taxonomy" id="210"/>
    <lineage>
        <taxon>Bacteria</taxon>
        <taxon>Pseudomonadati</taxon>
        <taxon>Campylobacterota</taxon>
        <taxon>Epsilonproteobacteria</taxon>
        <taxon>Campylobacterales</taxon>
        <taxon>Helicobacteraceae</taxon>
        <taxon>Helicobacter</taxon>
    </lineage>
</organism>
<reference evidence="17 20" key="6">
    <citation type="submission" date="2018-06" db="EMBL/GenBank/DDBJ databases">
        <authorList>
            <consortium name="Pathogen Informatics"/>
            <person name="Doyle S."/>
        </authorList>
    </citation>
    <scope>NUCLEOTIDE SEQUENCE [LARGE SCALE GENOMIC DNA]</scope>
    <source>
        <strain evidence="17 20">NCTC13094</strain>
    </source>
</reference>
<proteinExistence type="inferred from homology"/>
<evidence type="ECO:0000256" key="10">
    <source>
        <dbReference type="SAM" id="MobiDB-lite"/>
    </source>
</evidence>
<dbReference type="PANTHER" id="PTHR42982:SF1">
    <property type="entry name" value="SEC-INDEPENDENT PROTEIN TRANSLOCASE PROTEIN TATA"/>
    <property type="match status" value="1"/>
</dbReference>
<evidence type="ECO:0000313" key="14">
    <source>
        <dbReference type="EMBL" id="OOP94352.1"/>
    </source>
</evidence>
<dbReference type="InterPro" id="IPR003369">
    <property type="entry name" value="TatA/B/E"/>
</dbReference>
<keyword evidence="5 9" id="KW-0653">Protein transport</keyword>
<keyword evidence="2 9" id="KW-0813">Transport</keyword>
<dbReference type="Proteomes" id="UP000502945">
    <property type="component" value="Chromosome"/>
</dbReference>
<keyword evidence="3 9" id="KW-1003">Cell membrane</keyword>
<dbReference type="Proteomes" id="UP000220501">
    <property type="component" value="Unassembled WGS sequence"/>
</dbReference>
<dbReference type="GO" id="GO:0033281">
    <property type="term" value="C:TAT protein transport complex"/>
    <property type="evidence" value="ECO:0007669"/>
    <property type="project" value="UniProtKB-UniRule"/>
</dbReference>
<accession>A0A024BZN8</accession>
<keyword evidence="4 9" id="KW-0812">Transmembrane</keyword>
<evidence type="ECO:0000313" key="12">
    <source>
        <dbReference type="EMBL" id="BBI23358.1"/>
    </source>
</evidence>
<evidence type="ECO:0000313" key="21">
    <source>
        <dbReference type="Proteomes" id="UP000289281"/>
    </source>
</evidence>
<dbReference type="OMA" id="KAMGDDQ"/>
<feature type="compositionally biased region" description="Basic and acidic residues" evidence="10">
    <location>
        <begin position="66"/>
        <end position="79"/>
    </location>
</feature>
<evidence type="ECO:0000313" key="23">
    <source>
        <dbReference type="Proteomes" id="UP000502945"/>
    </source>
</evidence>
<keyword evidence="6 9" id="KW-1133">Transmembrane helix</keyword>
<reference evidence="11 19" key="5">
    <citation type="submission" date="2018-02" db="EMBL/GenBank/DDBJ databases">
        <title>N4-cytosine DNA methylation regulates transcription and pathogenesis in Helicobacter pylori.</title>
        <authorList>
            <person name="Kumar S."/>
            <person name="Karmakar B.C."/>
            <person name="Nagarajan D."/>
            <person name="Mukhopadhyay A.K."/>
            <person name="Rao D.N."/>
        </authorList>
    </citation>
    <scope>NUCLEOTIDE SEQUENCE [LARGE SCALE GENOMIC DNA]</scope>
    <source>
        <strain evidence="11 19">26695-dRdM2</strain>
    </source>
</reference>
<dbReference type="EMBL" id="MBIN01000013">
    <property type="protein sequence ID" value="PDX09201.1"/>
    <property type="molecule type" value="Genomic_DNA"/>
</dbReference>
<evidence type="ECO:0000256" key="9">
    <source>
        <dbReference type="HAMAP-Rule" id="MF_00236"/>
    </source>
</evidence>
<dbReference type="GO" id="GO:0008320">
    <property type="term" value="F:protein transmembrane transporter activity"/>
    <property type="evidence" value="ECO:0007669"/>
    <property type="project" value="UniProtKB-UniRule"/>
</dbReference>
<dbReference type="Pfam" id="PF02416">
    <property type="entry name" value="TatA_B_E"/>
    <property type="match status" value="1"/>
</dbReference>
<evidence type="ECO:0000256" key="7">
    <source>
        <dbReference type="ARBA" id="ARBA00023010"/>
    </source>
</evidence>
<dbReference type="EMBL" id="CP053396">
    <property type="protein sequence ID" value="QJW43327.1"/>
    <property type="molecule type" value="Genomic_DNA"/>
</dbReference>
<evidence type="ECO:0000256" key="1">
    <source>
        <dbReference type="ARBA" id="ARBA00004162"/>
    </source>
</evidence>
<dbReference type="Proteomes" id="UP000318399">
    <property type="component" value="Unassembled WGS sequence"/>
</dbReference>
<dbReference type="Proteomes" id="UP000254195">
    <property type="component" value="Unassembled WGS sequence"/>
</dbReference>
<name>A0A024BZN8_HELPX</name>
<evidence type="ECO:0000256" key="6">
    <source>
        <dbReference type="ARBA" id="ARBA00022989"/>
    </source>
</evidence>
<dbReference type="GO" id="GO:0043953">
    <property type="term" value="P:protein transport by the Tat complex"/>
    <property type="evidence" value="ECO:0007669"/>
    <property type="project" value="UniProtKB-UniRule"/>
</dbReference>
<evidence type="ECO:0000313" key="16">
    <source>
        <dbReference type="EMBL" id="QJW43327.1"/>
    </source>
</evidence>
<evidence type="ECO:0000256" key="4">
    <source>
        <dbReference type="ARBA" id="ARBA00022692"/>
    </source>
</evidence>
<keyword evidence="8 9" id="KW-0472">Membrane</keyword>
<evidence type="ECO:0000313" key="20">
    <source>
        <dbReference type="Proteomes" id="UP000254195"/>
    </source>
</evidence>
<comment type="similarity">
    <text evidence="9">Belongs to the TatA/E family.</text>
</comment>
<dbReference type="EMBL" id="MUOR01000065">
    <property type="protein sequence ID" value="OOP94352.1"/>
    <property type="molecule type" value="Genomic_DNA"/>
</dbReference>
<sequence>MGGFTSIWHWVIVLLVIVLLFGAKKIPELAKGLGSGIKNFKKAVKDDEEEAKNEPKTLDAQATQTKVHESSEIKSKQES</sequence>
<dbReference type="EMBL" id="AP017632">
    <property type="protein sequence ID" value="BBI23358.1"/>
    <property type="molecule type" value="Genomic_DNA"/>
</dbReference>
<reference evidence="12 21" key="1">
    <citation type="submission" date="2016-08" db="EMBL/GenBank/DDBJ databases">
        <title>Whole genome shotgun sequence of Helicobacter pylori strain ATCC43504.</title>
        <authorList>
            <person name="Mimuro H."/>
            <person name="Ogura Y."/>
            <person name="Katsura K."/>
            <person name="Hayashi T."/>
        </authorList>
    </citation>
    <scope>NUCLEOTIDE SEQUENCE [LARGE SCALE GENOMIC DNA]</scope>
    <source>
        <strain evidence="21">ATCC 43504</strain>
        <strain evidence="12">ATCC43504</strain>
    </source>
</reference>
<dbReference type="PANTHER" id="PTHR42982">
    <property type="entry name" value="SEC-INDEPENDENT PROTEIN TRANSLOCASE PROTEIN TATA"/>
    <property type="match status" value="1"/>
</dbReference>
<evidence type="ECO:0000313" key="11">
    <source>
        <dbReference type="EMBL" id="AUV79036.1"/>
    </source>
</evidence>
<protein>
    <recommendedName>
        <fullName evidence="9">Sec-independent protein translocase protein TatA</fullName>
    </recommendedName>
</protein>
<reference evidence="16 23" key="7">
    <citation type="submission" date="2020-05" db="EMBL/GenBank/DDBJ databases">
        <title>Proteome, Transcriptome, Methylome of different strains of Helicobacter pylori.</title>
        <authorList>
            <person name="Butenko I."/>
            <person name="Fedorov D."/>
            <person name="Babenko V."/>
            <person name="Manolov A."/>
            <person name="Boldyreva D."/>
            <person name="Klimina K."/>
            <person name="Veselovski V."/>
            <person name="Malahova M."/>
            <person name="Semashko T."/>
            <person name="Semenov I."/>
            <person name="Govorun V."/>
        </authorList>
    </citation>
    <scope>NUCLEOTIDE SEQUENCE [LARGE SCALE GENOMIC DNA]</scope>
    <source>
        <strain evidence="16 23">HPY</strain>
    </source>
</reference>
<reference evidence="14 22" key="2">
    <citation type="journal article" date="2017" name="Front. Cell. Infect. Microbiol.">
        <title>Whole Genome Sequence and Phylogenetic Analysis Show Helicobacter pylori Strains from Latin America Have Followed a Unique Evolution Pathway.</title>
        <authorList>
            <person name="Munoz-Ramirez Z.Y."/>
            <person name="Mendez-Tenorio A."/>
            <person name="Kato I."/>
            <person name="Bravo M.M."/>
            <person name="Rizzato C."/>
            <person name="Thorell K."/>
            <person name="Torres R.C."/>
            <person name="Aviles-Jimenez F."/>
            <person name="Camorlinga M."/>
            <person name="Canzian F."/>
            <person name="Torres J."/>
        </authorList>
    </citation>
    <scope>NUCLEOTIDE SEQUENCE [LARGE SCALE GENOMIC DNA]</scope>
    <source>
        <strain evidence="14 22">CC26084</strain>
    </source>
</reference>
<dbReference type="EMBL" id="CP026324">
    <property type="protein sequence ID" value="AUV79036.1"/>
    <property type="molecule type" value="Genomic_DNA"/>
</dbReference>
<dbReference type="EMBL" id="UGJP01000001">
    <property type="protein sequence ID" value="STR19257.1"/>
    <property type="molecule type" value="Genomic_DNA"/>
</dbReference>
<comment type="subunit">
    <text evidence="9">Forms a complex with TatC.</text>
</comment>
<reference evidence="11 19" key="4">
    <citation type="submission" date="2018-01" db="EMBL/GenBank/DDBJ databases">
        <authorList>
            <person name="Morgan R.D."/>
        </authorList>
    </citation>
    <scope>NUCLEOTIDE SEQUENCE [LARGE SCALE GENOMIC DNA]</scope>
    <source>
        <strain evidence="11 19">26695-dRdM2</strain>
    </source>
</reference>
<evidence type="ECO:0000256" key="5">
    <source>
        <dbReference type="ARBA" id="ARBA00022927"/>
    </source>
</evidence>
<evidence type="ECO:0000256" key="8">
    <source>
        <dbReference type="ARBA" id="ARBA00023136"/>
    </source>
</evidence>
<dbReference type="RefSeq" id="WP_000508588.1">
    <property type="nucleotide sequence ID" value="NZ_AP017632.1"/>
</dbReference>
<comment type="subcellular location">
    <subcellularLocation>
        <location evidence="1 9">Cell membrane</location>
        <topology evidence="1 9">Single-pass membrane protein</topology>
    </subcellularLocation>
</comment>
<keyword evidence="7 9" id="KW-0811">Translocation</keyword>
<gene>
    <name evidence="9 12" type="primary">tatA</name>
    <name evidence="14" type="ORF">B0X41_08010</name>
    <name evidence="15" type="ORF">BB406_02345</name>
    <name evidence="11" type="ORF">C2842_01660</name>
    <name evidence="16" type="ORF">HK440_02485</name>
    <name evidence="12" type="ORF">HPATCC43504_01423</name>
    <name evidence="17" type="ORF">NCTC13094_00342</name>
    <name evidence="13" type="ORF">RGC63_02915</name>
</gene>
<comment type="function">
    <text evidence="9">Part of the twin-arginine translocation (Tat) system that transports large folded proteins containing a characteristic twin-arginine motif in their signal peptide across membranes. TatA could form the protein-conducting channel of the Tat system.</text>
</comment>
<evidence type="ECO:0000313" key="17">
    <source>
        <dbReference type="EMBL" id="STR19257.1"/>
    </source>
</evidence>
<evidence type="ECO:0000313" key="18">
    <source>
        <dbReference type="Proteomes" id="UP000220501"/>
    </source>
</evidence>
<evidence type="ECO:0000313" key="13">
    <source>
        <dbReference type="EMBL" id="MDZ7550656.1"/>
    </source>
</evidence>
<feature type="transmembrane region" description="Helical" evidence="9">
    <location>
        <begin position="6"/>
        <end position="23"/>
    </location>
</feature>
<dbReference type="InterPro" id="IPR006312">
    <property type="entry name" value="TatA/E"/>
</dbReference>
<dbReference type="NCBIfam" id="TIGR01411">
    <property type="entry name" value="tatAE"/>
    <property type="match status" value="1"/>
</dbReference>
<dbReference type="Proteomes" id="UP000236568">
    <property type="component" value="Chromosome"/>
</dbReference>
<dbReference type="Proteomes" id="UP000289281">
    <property type="component" value="Chromosome"/>
</dbReference>